<dbReference type="AlphaFoldDB" id="A0A3M7P4R2"/>
<feature type="transmembrane region" description="Helical" evidence="1">
    <location>
        <begin position="20"/>
        <end position="40"/>
    </location>
</feature>
<evidence type="ECO:0000313" key="2">
    <source>
        <dbReference type="EMBL" id="RMZ93909.1"/>
    </source>
</evidence>
<reference evidence="2 3" key="1">
    <citation type="journal article" date="2018" name="Sci. Rep.">
        <title>Genomic signatures of local adaptation to the degree of environmental predictability in rotifers.</title>
        <authorList>
            <person name="Franch-Gras L."/>
            <person name="Hahn C."/>
            <person name="Garcia-Roger E.M."/>
            <person name="Carmona M.J."/>
            <person name="Serra M."/>
            <person name="Gomez A."/>
        </authorList>
    </citation>
    <scope>NUCLEOTIDE SEQUENCE [LARGE SCALE GENOMIC DNA]</scope>
    <source>
        <strain evidence="2">HYR1</strain>
    </source>
</reference>
<evidence type="ECO:0000313" key="3">
    <source>
        <dbReference type="Proteomes" id="UP000276133"/>
    </source>
</evidence>
<comment type="caution">
    <text evidence="2">The sequence shown here is derived from an EMBL/GenBank/DDBJ whole genome shotgun (WGS) entry which is preliminary data.</text>
</comment>
<accession>A0A3M7P4R2</accession>
<protein>
    <submittedName>
        <fullName evidence="2">Uncharacterized protein</fullName>
    </submittedName>
</protein>
<proteinExistence type="predicted"/>
<keyword evidence="1" id="KW-1133">Transmembrane helix</keyword>
<sequence>EFATSRTYNVVYQLDKEKKIVKISFLSIFILSFFECFDLINKIKNLQISSSNKDLLNKAFKIFVL</sequence>
<dbReference type="Proteomes" id="UP000276133">
    <property type="component" value="Unassembled WGS sequence"/>
</dbReference>
<name>A0A3M7P4R2_BRAPC</name>
<organism evidence="2 3">
    <name type="scientific">Brachionus plicatilis</name>
    <name type="common">Marine rotifer</name>
    <name type="synonym">Brachionus muelleri</name>
    <dbReference type="NCBI Taxonomy" id="10195"/>
    <lineage>
        <taxon>Eukaryota</taxon>
        <taxon>Metazoa</taxon>
        <taxon>Spiralia</taxon>
        <taxon>Gnathifera</taxon>
        <taxon>Rotifera</taxon>
        <taxon>Eurotatoria</taxon>
        <taxon>Monogononta</taxon>
        <taxon>Pseudotrocha</taxon>
        <taxon>Ploima</taxon>
        <taxon>Brachionidae</taxon>
        <taxon>Brachionus</taxon>
    </lineage>
</organism>
<dbReference type="EMBL" id="REGN01013461">
    <property type="protein sequence ID" value="RMZ93909.1"/>
    <property type="molecule type" value="Genomic_DNA"/>
</dbReference>
<evidence type="ECO:0000256" key="1">
    <source>
        <dbReference type="SAM" id="Phobius"/>
    </source>
</evidence>
<gene>
    <name evidence="2" type="ORF">BpHYR1_029870</name>
</gene>
<keyword evidence="3" id="KW-1185">Reference proteome</keyword>
<keyword evidence="1" id="KW-0472">Membrane</keyword>
<keyword evidence="1" id="KW-0812">Transmembrane</keyword>
<feature type="non-terminal residue" evidence="2">
    <location>
        <position position="1"/>
    </location>
</feature>